<organism evidence="1 2">
    <name type="scientific">Myotis myotis</name>
    <name type="common">Greater mouse-eared bat</name>
    <name type="synonym">Vespertilio myotis</name>
    <dbReference type="NCBI Taxonomy" id="51298"/>
    <lineage>
        <taxon>Eukaryota</taxon>
        <taxon>Metazoa</taxon>
        <taxon>Chordata</taxon>
        <taxon>Craniata</taxon>
        <taxon>Vertebrata</taxon>
        <taxon>Euteleostomi</taxon>
        <taxon>Mammalia</taxon>
        <taxon>Eutheria</taxon>
        <taxon>Laurasiatheria</taxon>
        <taxon>Chiroptera</taxon>
        <taxon>Yangochiroptera</taxon>
        <taxon>Vespertilionidae</taxon>
        <taxon>Myotis</taxon>
    </lineage>
</organism>
<proteinExistence type="predicted"/>
<gene>
    <name evidence="1" type="ORF">mMyoMyo1_010823</name>
</gene>
<dbReference type="AlphaFoldDB" id="A0A7J7RCD2"/>
<evidence type="ECO:0000313" key="2">
    <source>
        <dbReference type="Proteomes" id="UP000527355"/>
    </source>
</evidence>
<evidence type="ECO:0000313" key="1">
    <source>
        <dbReference type="EMBL" id="KAF6273840.1"/>
    </source>
</evidence>
<protein>
    <submittedName>
        <fullName evidence="1">Uncharacterized protein</fullName>
    </submittedName>
</protein>
<accession>A0A7J7RCD2</accession>
<keyword evidence="2" id="KW-1185">Reference proteome</keyword>
<reference evidence="1 2" key="1">
    <citation type="journal article" date="2020" name="Nature">
        <title>Six reference-quality genomes reveal evolution of bat adaptations.</title>
        <authorList>
            <person name="Jebb D."/>
            <person name="Huang Z."/>
            <person name="Pippel M."/>
            <person name="Hughes G.M."/>
            <person name="Lavrichenko K."/>
            <person name="Devanna P."/>
            <person name="Winkler S."/>
            <person name="Jermiin L.S."/>
            <person name="Skirmuntt E.C."/>
            <person name="Katzourakis A."/>
            <person name="Burkitt-Gray L."/>
            <person name="Ray D.A."/>
            <person name="Sullivan K.A.M."/>
            <person name="Roscito J.G."/>
            <person name="Kirilenko B.M."/>
            <person name="Davalos L.M."/>
            <person name="Corthals A.P."/>
            <person name="Power M.L."/>
            <person name="Jones G."/>
            <person name="Ransome R.D."/>
            <person name="Dechmann D.K.N."/>
            <person name="Locatelli A.G."/>
            <person name="Puechmaille S.J."/>
            <person name="Fedrigo O."/>
            <person name="Jarvis E.D."/>
            <person name="Hiller M."/>
            <person name="Vernes S.C."/>
            <person name="Myers E.W."/>
            <person name="Teeling E.C."/>
        </authorList>
    </citation>
    <scope>NUCLEOTIDE SEQUENCE [LARGE SCALE GENOMIC DNA]</scope>
    <source>
        <strain evidence="1">MMyoMyo1</strain>
        <tissue evidence="1">Flight muscle</tissue>
    </source>
</reference>
<comment type="caution">
    <text evidence="1">The sequence shown here is derived from an EMBL/GenBank/DDBJ whole genome shotgun (WGS) entry which is preliminary data.</text>
</comment>
<dbReference type="Proteomes" id="UP000527355">
    <property type="component" value="Unassembled WGS sequence"/>
</dbReference>
<sequence length="137" mass="15392">MSTVCFNLYVRFDSVICSNFSGSHENLLFLPAPSFTLEIFFFTQRELSFDVRDCFHCQLFSSLPSKRVVNSSVMPSPGYLQMWLGKVIPSPTFACQVLGCPGATSPAPRLSRPPITMAITGPQSFIFFLEEFKLFNN</sequence>
<name>A0A7J7RCD2_MYOMY</name>
<dbReference type="EMBL" id="JABWUV010000031">
    <property type="protein sequence ID" value="KAF6273840.1"/>
    <property type="molecule type" value="Genomic_DNA"/>
</dbReference>